<dbReference type="InterPro" id="IPR000424">
    <property type="entry name" value="Primosome_PriB/ssb"/>
</dbReference>
<dbReference type="SUPFAM" id="SSF50249">
    <property type="entry name" value="Nucleic acid-binding proteins"/>
    <property type="match status" value="1"/>
</dbReference>
<dbReference type="CDD" id="cd04496">
    <property type="entry name" value="SSB_OBF"/>
    <property type="match status" value="1"/>
</dbReference>
<dbReference type="PROSITE" id="PS50935">
    <property type="entry name" value="SSB"/>
    <property type="match status" value="1"/>
</dbReference>
<keyword evidence="1 2" id="KW-0238">DNA-binding</keyword>
<organism evidence="4 5">
    <name type="scientific">Brevibacterium iodinum ATCC 49514</name>
    <dbReference type="NCBI Taxonomy" id="1255616"/>
    <lineage>
        <taxon>Bacteria</taxon>
        <taxon>Bacillati</taxon>
        <taxon>Actinomycetota</taxon>
        <taxon>Actinomycetes</taxon>
        <taxon>Micrococcales</taxon>
        <taxon>Brevibacteriaceae</taxon>
        <taxon>Brevibacterium</taxon>
    </lineage>
</organism>
<feature type="region of interest" description="Disordered" evidence="3">
    <location>
        <begin position="1"/>
        <end position="24"/>
    </location>
</feature>
<dbReference type="InterPro" id="IPR012340">
    <property type="entry name" value="NA-bd_OB-fold"/>
</dbReference>
<dbReference type="AlphaFoldDB" id="A0A2H1JWA1"/>
<evidence type="ECO:0000313" key="5">
    <source>
        <dbReference type="Proteomes" id="UP000234382"/>
    </source>
</evidence>
<proteinExistence type="predicted"/>
<dbReference type="GO" id="GO:0003697">
    <property type="term" value="F:single-stranded DNA binding"/>
    <property type="evidence" value="ECO:0007669"/>
    <property type="project" value="InterPro"/>
</dbReference>
<dbReference type="EMBL" id="FXYX01000018">
    <property type="protein sequence ID" value="SMX91322.1"/>
    <property type="molecule type" value="Genomic_DNA"/>
</dbReference>
<dbReference type="Gene3D" id="2.40.50.140">
    <property type="entry name" value="Nucleic acid-binding proteins"/>
    <property type="match status" value="1"/>
</dbReference>
<dbReference type="RefSeq" id="WP_101546754.1">
    <property type="nucleotide sequence ID" value="NZ_FXYX01000018.1"/>
</dbReference>
<keyword evidence="5" id="KW-1185">Reference proteome</keyword>
<reference evidence="5" key="1">
    <citation type="submission" date="2017-03" db="EMBL/GenBank/DDBJ databases">
        <authorList>
            <person name="Monnet C."/>
        </authorList>
    </citation>
    <scope>NUCLEOTIDE SEQUENCE [LARGE SCALE GENOMIC DNA]</scope>
    <source>
        <strain evidence="5">ATCC 49514</strain>
    </source>
</reference>
<gene>
    <name evidence="4" type="ORF">BI49514_02388</name>
</gene>
<name>A0A2H1JWA1_9MICO</name>
<evidence type="ECO:0000256" key="1">
    <source>
        <dbReference type="ARBA" id="ARBA00023125"/>
    </source>
</evidence>
<evidence type="ECO:0000256" key="3">
    <source>
        <dbReference type="SAM" id="MobiDB-lite"/>
    </source>
</evidence>
<evidence type="ECO:0000256" key="2">
    <source>
        <dbReference type="PROSITE-ProRule" id="PRU00252"/>
    </source>
</evidence>
<feature type="region of interest" description="Disordered" evidence="3">
    <location>
        <begin position="113"/>
        <end position="190"/>
    </location>
</feature>
<dbReference type="Proteomes" id="UP000234382">
    <property type="component" value="Unassembled WGS sequence"/>
</dbReference>
<protein>
    <submittedName>
        <fullName evidence="4">Single-strand binding protein family protein</fullName>
    </submittedName>
</protein>
<accession>A0A2H1JWA1</accession>
<dbReference type="Pfam" id="PF00436">
    <property type="entry name" value="SSB"/>
    <property type="match status" value="1"/>
</dbReference>
<evidence type="ECO:0000313" key="4">
    <source>
        <dbReference type="EMBL" id="SMX91322.1"/>
    </source>
</evidence>
<sequence>MAEKRTISGNVAADPELRSAPDGTQFAAFPVMENKRYRDPETNEWKDAKATRYEVTVDNAKLRDNIMASLEKGQRVAVNGNYVPKPFVDKKTGEQRVGHKLYAHDVAASYMHEPQGRGRIAPGRDVQPEVNQNVSGPGVEQGGAPAWGTAPDPYPQHSQRFADRGQPVHQQQQSYAPPSPDQTPDVGMDR</sequence>